<protein>
    <submittedName>
        <fullName evidence="1">Uncharacterized protein</fullName>
    </submittedName>
</protein>
<dbReference type="Proteomes" id="UP000093052">
    <property type="component" value="Chromosome"/>
</dbReference>
<keyword evidence="2" id="KW-1185">Reference proteome</keyword>
<evidence type="ECO:0000313" key="1">
    <source>
        <dbReference type="EMBL" id="ANZ28672.1"/>
    </source>
</evidence>
<evidence type="ECO:0000313" key="2">
    <source>
        <dbReference type="Proteomes" id="UP000093052"/>
    </source>
</evidence>
<organism evidence="1 2">
    <name type="scientific">Parageobacillus thermoglucosidasius</name>
    <name type="common">Geobacillus thermoglucosidasius</name>
    <dbReference type="NCBI Taxonomy" id="1426"/>
    <lineage>
        <taxon>Bacteria</taxon>
        <taxon>Bacillati</taxon>
        <taxon>Bacillota</taxon>
        <taxon>Bacilli</taxon>
        <taxon>Bacillales</taxon>
        <taxon>Anoxybacillaceae</taxon>
        <taxon>Parageobacillus</taxon>
    </lineage>
</organism>
<proteinExistence type="predicted"/>
<accession>A0AAN0YKQ6</accession>
<gene>
    <name evidence="1" type="ORF">BCV53_00195</name>
</gene>
<sequence length="59" mass="7040">MMLDKWHPLLVVKFSKFLKKKIPRTGHTVIHKHDRTEQEMLAKTLLHVPRPSLRSWKLG</sequence>
<dbReference type="EMBL" id="CP016622">
    <property type="protein sequence ID" value="ANZ28672.1"/>
    <property type="molecule type" value="Genomic_DNA"/>
</dbReference>
<reference evidence="2" key="1">
    <citation type="journal article" date="2016" name="Genome Announc.">
        <title>Complete Genome Sequence of Geobacillus thermoglucosidasius NCIMB 11955, the Progenitor of a Bioethanol Production Strain.</title>
        <authorList>
            <person name="Sheng L."/>
            <person name="Zhang Y."/>
            <person name="Minton N.P."/>
        </authorList>
    </citation>
    <scope>NUCLEOTIDE SEQUENCE [LARGE SCALE GENOMIC DNA]</scope>
    <source>
        <strain evidence="2">NCIMB 11955</strain>
    </source>
</reference>
<name>A0AAN0YKQ6_PARTM</name>
<dbReference type="AlphaFoldDB" id="A0AAN0YKQ6"/>
<dbReference type="KEGG" id="ptl:AOT13_00190"/>